<accession>A0A6H1ZPR0</accession>
<dbReference type="EMBL" id="MT141566">
    <property type="protein sequence ID" value="QJA67158.1"/>
    <property type="molecule type" value="Genomic_DNA"/>
</dbReference>
<evidence type="ECO:0000313" key="1">
    <source>
        <dbReference type="EMBL" id="QJA49469.1"/>
    </source>
</evidence>
<name>A0A6H1ZPR0_9ZZZZ</name>
<protein>
    <submittedName>
        <fullName evidence="1">Putative ATPase domain containing protein</fullName>
    </submittedName>
</protein>
<dbReference type="AlphaFoldDB" id="A0A6H1ZPR0"/>
<dbReference type="EMBL" id="MT144138">
    <property type="protein sequence ID" value="QJA49469.1"/>
    <property type="molecule type" value="Genomic_DNA"/>
</dbReference>
<evidence type="ECO:0000313" key="2">
    <source>
        <dbReference type="EMBL" id="QJA67158.1"/>
    </source>
</evidence>
<dbReference type="EMBL" id="MT142533">
    <property type="protein sequence ID" value="QJA84724.1"/>
    <property type="molecule type" value="Genomic_DNA"/>
</dbReference>
<evidence type="ECO:0000313" key="3">
    <source>
        <dbReference type="EMBL" id="QJA84724.1"/>
    </source>
</evidence>
<organism evidence="1">
    <name type="scientific">viral metagenome</name>
    <dbReference type="NCBI Taxonomy" id="1070528"/>
    <lineage>
        <taxon>unclassified sequences</taxon>
        <taxon>metagenomes</taxon>
        <taxon>organismal metagenomes</taxon>
    </lineage>
</organism>
<dbReference type="Pfam" id="PF13479">
    <property type="entry name" value="AAA_24"/>
    <property type="match status" value="1"/>
</dbReference>
<reference evidence="1" key="1">
    <citation type="submission" date="2020-03" db="EMBL/GenBank/DDBJ databases">
        <title>The deep terrestrial virosphere.</title>
        <authorList>
            <person name="Holmfeldt K."/>
            <person name="Nilsson E."/>
            <person name="Simone D."/>
            <person name="Lopez-Fernandez M."/>
            <person name="Wu X."/>
            <person name="de Brujin I."/>
            <person name="Lundin D."/>
            <person name="Andersson A."/>
            <person name="Bertilsson S."/>
            <person name="Dopson M."/>
        </authorList>
    </citation>
    <scope>NUCLEOTIDE SEQUENCE</scope>
    <source>
        <strain evidence="3">MM415A00172</strain>
        <strain evidence="2">MM415B00296</strain>
        <strain evidence="1">TM448A01366</strain>
    </source>
</reference>
<sequence length="263" mass="29935">MPIDAKVEAEKLRNLYNDDPRQDLASILMTGESGKGKTFSLRTAPFPVHIDSFDPRGTKSVRDLIDKGDVIADVRFENDDPFNPHAFKLWTKEFEARRVGKYFESIGTYCLDSASTYTEAVMNFIQKNRKAEGTVPLWEKDYHPQKVELRKWISKITSLPCHVIVTGHLEPQKDKEGNIIGRRFLMTGKGAIVVPLLFDEIWVLENKETSKGLDYYTILQSTGMFLARSRLAGTGSLGEKEPTNLRNIFKKAGLNYEDKPKLF</sequence>
<proteinExistence type="predicted"/>
<gene>
    <name evidence="3" type="ORF">MM415A00172_0068</name>
    <name evidence="2" type="ORF">MM415B00296_0064</name>
    <name evidence="1" type="ORF">TM448A01366_0015</name>
</gene>